<evidence type="ECO:0000313" key="1">
    <source>
        <dbReference type="EMBL" id="ACM21251.1"/>
    </source>
</evidence>
<dbReference type="Proteomes" id="UP000007721">
    <property type="component" value="Chromosome"/>
</dbReference>
<dbReference type="AlphaFoldDB" id="B9M2Q5"/>
<accession>B9M2Q5</accession>
<evidence type="ECO:0000313" key="2">
    <source>
        <dbReference type="Proteomes" id="UP000007721"/>
    </source>
</evidence>
<proteinExistence type="predicted"/>
<organism evidence="1 2">
    <name type="scientific">Geotalea daltonii (strain DSM 22248 / JCM 15807 / FRC-32)</name>
    <name type="common">Geobacter daltonii</name>
    <dbReference type="NCBI Taxonomy" id="316067"/>
    <lineage>
        <taxon>Bacteria</taxon>
        <taxon>Pseudomonadati</taxon>
        <taxon>Thermodesulfobacteriota</taxon>
        <taxon>Desulfuromonadia</taxon>
        <taxon>Geobacterales</taxon>
        <taxon>Geobacteraceae</taxon>
        <taxon>Geotalea</taxon>
    </lineage>
</organism>
<protein>
    <submittedName>
        <fullName evidence="1">Uncharacterized protein</fullName>
    </submittedName>
</protein>
<dbReference type="KEGG" id="geo:Geob_2908"/>
<gene>
    <name evidence="1" type="ordered locus">Geob_2908</name>
</gene>
<dbReference type="HOGENOM" id="CLU_1935037_0_0_7"/>
<sequence>MAGKDILITFYRQDHIRPDWKVDTSCAYFQMFLIELTDDLQKFGIKLQHAQNNEMVINVNSYADVLNAVRISSPADNIGNTCVGHIIDKSPNLDLMEDLKRAVNRVAFAPETIAPEAHNRKVCHNCGCGC</sequence>
<dbReference type="STRING" id="316067.Geob_2908"/>
<name>B9M2Q5_GEODF</name>
<dbReference type="OrthoDB" id="5396759at2"/>
<dbReference type="RefSeq" id="WP_012647979.1">
    <property type="nucleotide sequence ID" value="NC_011979.1"/>
</dbReference>
<keyword evidence="2" id="KW-1185">Reference proteome</keyword>
<dbReference type="EMBL" id="CP001390">
    <property type="protein sequence ID" value="ACM21251.1"/>
    <property type="molecule type" value="Genomic_DNA"/>
</dbReference>
<reference evidence="1 2" key="1">
    <citation type="submission" date="2009-01" db="EMBL/GenBank/DDBJ databases">
        <title>Complete sequence of Geobacter sp. FRC-32.</title>
        <authorList>
            <consortium name="US DOE Joint Genome Institute"/>
            <person name="Lucas S."/>
            <person name="Copeland A."/>
            <person name="Lapidus A."/>
            <person name="Glavina del Rio T."/>
            <person name="Dalin E."/>
            <person name="Tice H."/>
            <person name="Bruce D."/>
            <person name="Goodwin L."/>
            <person name="Pitluck S."/>
            <person name="Saunders E."/>
            <person name="Brettin T."/>
            <person name="Detter J.C."/>
            <person name="Han C."/>
            <person name="Larimer F."/>
            <person name="Land M."/>
            <person name="Hauser L."/>
            <person name="Kyrpides N."/>
            <person name="Ovchinnikova G."/>
            <person name="Kostka J."/>
            <person name="Richardson P."/>
        </authorList>
    </citation>
    <scope>NUCLEOTIDE SEQUENCE [LARGE SCALE GENOMIC DNA]</scope>
    <source>
        <strain evidence="2">DSM 22248 / JCM 15807 / FRC-32</strain>
    </source>
</reference>